<protein>
    <submittedName>
        <fullName evidence="2">Uncharacterized protein</fullName>
    </submittedName>
</protein>
<gene>
    <name evidence="2" type="ORF">BJ554DRAFT_4565</name>
</gene>
<name>A0A8H7ZLY2_9FUNG</name>
<feature type="region of interest" description="Disordered" evidence="1">
    <location>
        <begin position="84"/>
        <end position="117"/>
    </location>
</feature>
<accession>A0A8H7ZLY2</accession>
<feature type="compositionally biased region" description="Polar residues" evidence="1">
    <location>
        <begin position="93"/>
        <end position="105"/>
    </location>
</feature>
<evidence type="ECO:0000313" key="2">
    <source>
        <dbReference type="EMBL" id="KAG5455863.1"/>
    </source>
</evidence>
<dbReference type="AlphaFoldDB" id="A0A8H7ZLY2"/>
<keyword evidence="3" id="KW-1185">Reference proteome</keyword>
<dbReference type="Proteomes" id="UP000673691">
    <property type="component" value="Unassembled WGS sequence"/>
</dbReference>
<evidence type="ECO:0000256" key="1">
    <source>
        <dbReference type="SAM" id="MobiDB-lite"/>
    </source>
</evidence>
<proteinExistence type="predicted"/>
<reference evidence="2 3" key="1">
    <citation type="journal article" name="Sci. Rep.">
        <title>Genome-scale phylogenetic analyses confirm Olpidium as the closest living zoosporic fungus to the non-flagellated, terrestrial fungi.</title>
        <authorList>
            <person name="Chang Y."/>
            <person name="Rochon D."/>
            <person name="Sekimoto S."/>
            <person name="Wang Y."/>
            <person name="Chovatia M."/>
            <person name="Sandor L."/>
            <person name="Salamov A."/>
            <person name="Grigoriev I.V."/>
            <person name="Stajich J.E."/>
            <person name="Spatafora J.W."/>
        </authorList>
    </citation>
    <scope>NUCLEOTIDE SEQUENCE [LARGE SCALE GENOMIC DNA]</scope>
    <source>
        <strain evidence="2">S191</strain>
    </source>
</reference>
<organism evidence="2 3">
    <name type="scientific">Olpidium bornovanus</name>
    <dbReference type="NCBI Taxonomy" id="278681"/>
    <lineage>
        <taxon>Eukaryota</taxon>
        <taxon>Fungi</taxon>
        <taxon>Fungi incertae sedis</taxon>
        <taxon>Olpidiomycota</taxon>
        <taxon>Olpidiomycotina</taxon>
        <taxon>Olpidiomycetes</taxon>
        <taxon>Olpidiales</taxon>
        <taxon>Olpidiaceae</taxon>
        <taxon>Olpidium</taxon>
    </lineage>
</organism>
<evidence type="ECO:0000313" key="3">
    <source>
        <dbReference type="Proteomes" id="UP000673691"/>
    </source>
</evidence>
<dbReference type="EMBL" id="JAEFCI010012664">
    <property type="protein sequence ID" value="KAG5455863.1"/>
    <property type="molecule type" value="Genomic_DNA"/>
</dbReference>
<comment type="caution">
    <text evidence="2">The sequence shown here is derived from an EMBL/GenBank/DDBJ whole genome shotgun (WGS) entry which is preliminary data.</text>
</comment>
<sequence length="117" mass="12692">MPCGFWGQAQCDQQLREFLDIATATSPVEGCMKATPSAFFPNPAPSSPRLAPVCEDPTLRANCRSRRRAPNGFVRPAAVALRQERIHRDGKASSGTGWNVRSVRTSAAPRGNREVVA</sequence>